<name>A0A7J8RD90_GOSDV</name>
<feature type="compositionally biased region" description="Polar residues" evidence="1">
    <location>
        <begin position="43"/>
        <end position="52"/>
    </location>
</feature>
<organism evidence="4 5">
    <name type="scientific">Gossypium davidsonii</name>
    <name type="common">Davidson's cotton</name>
    <name type="synonym">Gossypium klotzschianum subsp. davidsonii</name>
    <dbReference type="NCBI Taxonomy" id="34287"/>
    <lineage>
        <taxon>Eukaryota</taxon>
        <taxon>Viridiplantae</taxon>
        <taxon>Streptophyta</taxon>
        <taxon>Embryophyta</taxon>
        <taxon>Tracheophyta</taxon>
        <taxon>Spermatophyta</taxon>
        <taxon>Magnoliopsida</taxon>
        <taxon>eudicotyledons</taxon>
        <taxon>Gunneridae</taxon>
        <taxon>Pentapetalae</taxon>
        <taxon>rosids</taxon>
        <taxon>malvids</taxon>
        <taxon>Malvales</taxon>
        <taxon>Malvaceae</taxon>
        <taxon>Malvoideae</taxon>
        <taxon>Gossypium</taxon>
    </lineage>
</organism>
<reference evidence="4 5" key="1">
    <citation type="journal article" date="2019" name="Genome Biol. Evol.">
        <title>Insights into the evolution of the New World diploid cottons (Gossypium, subgenus Houzingenia) based on genome sequencing.</title>
        <authorList>
            <person name="Grover C.E."/>
            <person name="Arick M.A. 2nd"/>
            <person name="Thrash A."/>
            <person name="Conover J.L."/>
            <person name="Sanders W.S."/>
            <person name="Peterson D.G."/>
            <person name="Frelichowski J.E."/>
            <person name="Scheffler J.A."/>
            <person name="Scheffler B.E."/>
            <person name="Wendel J.F."/>
        </authorList>
    </citation>
    <scope>NUCLEOTIDE SEQUENCE [LARGE SCALE GENOMIC DNA]</scope>
    <source>
        <strain evidence="4">27</strain>
        <tissue evidence="4">Leaf</tissue>
    </source>
</reference>
<evidence type="ECO:0000259" key="2">
    <source>
        <dbReference type="Pfam" id="PF12552"/>
    </source>
</evidence>
<dbReference type="EMBL" id="JABFAC010000004">
    <property type="protein sequence ID" value="MBA0611573.1"/>
    <property type="molecule type" value="Genomic_DNA"/>
</dbReference>
<evidence type="ECO:0008006" key="6">
    <source>
        <dbReference type="Google" id="ProtNLM"/>
    </source>
</evidence>
<protein>
    <recommendedName>
        <fullName evidence="6">DUF4378 domain-containing protein</fullName>
    </recommendedName>
</protein>
<evidence type="ECO:0000256" key="1">
    <source>
        <dbReference type="SAM" id="MobiDB-lite"/>
    </source>
</evidence>
<dbReference type="Pfam" id="PF14309">
    <property type="entry name" value="DUF4378"/>
    <property type="match status" value="1"/>
</dbReference>
<feature type="domain" description="DUF3741" evidence="2">
    <location>
        <begin position="119"/>
        <end position="147"/>
    </location>
</feature>
<dbReference type="AlphaFoldDB" id="A0A7J8RD90"/>
<dbReference type="Pfam" id="PF12552">
    <property type="entry name" value="DUF3741"/>
    <property type="match status" value="1"/>
</dbReference>
<comment type="caution">
    <text evidence="4">The sequence shown here is derived from an EMBL/GenBank/DDBJ whole genome shotgun (WGS) entry which is preliminary data.</text>
</comment>
<evidence type="ECO:0000313" key="5">
    <source>
        <dbReference type="Proteomes" id="UP000593561"/>
    </source>
</evidence>
<evidence type="ECO:0000259" key="3">
    <source>
        <dbReference type="Pfam" id="PF14309"/>
    </source>
</evidence>
<dbReference type="Proteomes" id="UP000593561">
    <property type="component" value="Unassembled WGS sequence"/>
</dbReference>
<evidence type="ECO:0000313" key="4">
    <source>
        <dbReference type="EMBL" id="MBA0611573.1"/>
    </source>
</evidence>
<dbReference type="InterPro" id="IPR025486">
    <property type="entry name" value="DUF4378"/>
</dbReference>
<dbReference type="PANTHER" id="PTHR47212:SF2">
    <property type="entry name" value="DUF3741 DOMAIN-CONTAINING PROTEIN"/>
    <property type="match status" value="1"/>
</dbReference>
<gene>
    <name evidence="4" type="ORF">Godav_012249</name>
</gene>
<feature type="region of interest" description="Disordered" evidence="1">
    <location>
        <begin position="36"/>
        <end position="73"/>
    </location>
</feature>
<accession>A0A7J8RD90</accession>
<dbReference type="InterPro" id="IPR022212">
    <property type="entry name" value="DUF3741"/>
</dbReference>
<proteinExistence type="predicted"/>
<sequence length="565" mass="64630">MLSSKTPVIYEKYKSGCAWGLIRFLDFRRRKLANRASKGGNGYTRNKPNFPSSEDLRKVTKSRYPARASNAATEGYRRFSDRNMVSNRGRKDDHHTKINLRVRMNEAVEAFINQRLISNQSTDFIDALEISNSNKELLMKLLQDPNSLLVKHVHELCDSQAKKQQTKTSSLSQPLNTIVVLKAVKQNCPNRISNWPSPKSHYSKKDTGVRPTLLSFQHIKRKLTHGLRAKRKEQWQMSHDRKKPESSRDVNITQDFGSCIGNKAASSTEICYTTSDLLKSLPEHDVLPMVTPGRDREHGFDSPQMRFSPFSTVNGYKRRVQIENISGCLSSVTIEATEAQPLYDGLHGGAKKSTIGHISPSTVSPAAEPPVESFCINIEELYESSHVESHLDMKNNAGTSIDKQESLSKYIRSVLQISGLNWDELFRKWNLADQMLDSSMFDNVKLWHHKSCSTDHHRLIFSYINEVLSEMYRCYFRCSPWISLLDPRPRPARFSKDMVHEVLRHVDWVLLTELPQQTLQQLVENDLAKSGTWFNLRFVTEEVIIELADSILQDLVIDAAIQLQI</sequence>
<feature type="domain" description="DUF4378" evidence="3">
    <location>
        <begin position="409"/>
        <end position="556"/>
    </location>
</feature>
<feature type="compositionally biased region" description="Basic and acidic residues" evidence="1">
    <location>
        <begin position="232"/>
        <end position="248"/>
    </location>
</feature>
<keyword evidence="5" id="KW-1185">Reference proteome</keyword>
<dbReference type="PANTHER" id="PTHR47212">
    <property type="entry name" value="ADHESIN-LIKE PROTEIN, PUTATIVE (DUF3741)-RELATED"/>
    <property type="match status" value="1"/>
</dbReference>
<feature type="region of interest" description="Disordered" evidence="1">
    <location>
        <begin position="227"/>
        <end position="249"/>
    </location>
</feature>